<evidence type="ECO:0000256" key="1">
    <source>
        <dbReference type="SAM" id="MobiDB-lite"/>
    </source>
</evidence>
<dbReference type="Proteomes" id="UP001212841">
    <property type="component" value="Unassembled WGS sequence"/>
</dbReference>
<accession>A0AAD5X1P9</accession>
<sequence>EEGGQEEGEEKVIDVVGNGDGVGVEMTEQEVAECLDGVGAFEEVDEGDDEGEEGLEVEVEETVLEEEVGNDEGEEELEENKVPEEVSESLDVAEAFAEEGEEPMLKMFASSLSNFSQSICAM</sequence>
<gene>
    <name evidence="2" type="ORF">HK097_008426</name>
</gene>
<evidence type="ECO:0000313" key="3">
    <source>
        <dbReference type="Proteomes" id="UP001212841"/>
    </source>
</evidence>
<organism evidence="2 3">
    <name type="scientific">Rhizophlyctis rosea</name>
    <dbReference type="NCBI Taxonomy" id="64517"/>
    <lineage>
        <taxon>Eukaryota</taxon>
        <taxon>Fungi</taxon>
        <taxon>Fungi incertae sedis</taxon>
        <taxon>Chytridiomycota</taxon>
        <taxon>Chytridiomycota incertae sedis</taxon>
        <taxon>Chytridiomycetes</taxon>
        <taxon>Rhizophlyctidales</taxon>
        <taxon>Rhizophlyctidaceae</taxon>
        <taxon>Rhizophlyctis</taxon>
    </lineage>
</organism>
<name>A0AAD5X1P9_9FUNG</name>
<dbReference type="EMBL" id="JADGJD010000497">
    <property type="protein sequence ID" value="KAJ3050580.1"/>
    <property type="molecule type" value="Genomic_DNA"/>
</dbReference>
<feature type="compositionally biased region" description="Acidic residues" evidence="1">
    <location>
        <begin position="65"/>
        <end position="78"/>
    </location>
</feature>
<protein>
    <submittedName>
        <fullName evidence="2">Uncharacterized protein</fullName>
    </submittedName>
</protein>
<feature type="region of interest" description="Disordered" evidence="1">
    <location>
        <begin position="65"/>
        <end position="88"/>
    </location>
</feature>
<comment type="caution">
    <text evidence="2">The sequence shown here is derived from an EMBL/GenBank/DDBJ whole genome shotgun (WGS) entry which is preliminary data.</text>
</comment>
<dbReference type="AlphaFoldDB" id="A0AAD5X1P9"/>
<reference evidence="2" key="1">
    <citation type="submission" date="2020-05" db="EMBL/GenBank/DDBJ databases">
        <title>Phylogenomic resolution of chytrid fungi.</title>
        <authorList>
            <person name="Stajich J.E."/>
            <person name="Amses K."/>
            <person name="Simmons R."/>
            <person name="Seto K."/>
            <person name="Myers J."/>
            <person name="Bonds A."/>
            <person name="Quandt C.A."/>
            <person name="Barry K."/>
            <person name="Liu P."/>
            <person name="Grigoriev I."/>
            <person name="Longcore J.E."/>
            <person name="James T.Y."/>
        </authorList>
    </citation>
    <scope>NUCLEOTIDE SEQUENCE</scope>
    <source>
        <strain evidence="2">JEL0318</strain>
    </source>
</reference>
<keyword evidence="3" id="KW-1185">Reference proteome</keyword>
<feature type="non-terminal residue" evidence="2">
    <location>
        <position position="1"/>
    </location>
</feature>
<proteinExistence type="predicted"/>
<evidence type="ECO:0000313" key="2">
    <source>
        <dbReference type="EMBL" id="KAJ3050580.1"/>
    </source>
</evidence>